<dbReference type="GO" id="GO:0005634">
    <property type="term" value="C:nucleus"/>
    <property type="evidence" value="ECO:0007669"/>
    <property type="project" value="TreeGrafter"/>
</dbReference>
<dbReference type="GO" id="GO:0005694">
    <property type="term" value="C:chromosome"/>
    <property type="evidence" value="ECO:0007669"/>
    <property type="project" value="TreeGrafter"/>
</dbReference>
<feature type="non-terminal residue" evidence="4">
    <location>
        <position position="1"/>
    </location>
</feature>
<dbReference type="PANTHER" id="PTHR13710:SF152">
    <property type="entry name" value="ATP-DEPENDENT DNA HELICASE Q5"/>
    <property type="match status" value="1"/>
</dbReference>
<sequence length="664" mass="76242">FVVHWGVPQNVAAYYQESGRAGRDGKPSFCRIYYSKKDRDAINYLLMKDISKASTTFKKDVATACYKSFERMVEYCELAKCRHGVFARFFGDKSPPCKEDKNCDVCVNVRGVQKSIEEFHRRTDRRCTFTLTDNDTSDLYAGGRRQQKKELENYEREGGRDDDDRSRNALQNLIQKQFSIRRKSSSSQDDDDVSAKYSKVRAAESTKVKVNGLTVSIRESYLNLVLDNLKKNHDVCRIVDPPENTLLPGDLEACGMDMEYEAFTNNTVLSLYKRHIMKMMTEIKKNTSTLTLYQKLREFKPKGGGSLRDAVTEINKRLECPEETKSVFVPASKLLDKNISHNHNPELKTSKPRDAWNKKTSYVDRDNLKQSMLDTFYVKTETDAVTSCDNYESDREFACEEYDEDNMMESDNESDLVRRQHEDSGSKKVVKHVVGARSEEYEDVSIEINLNYGDNGRTKSGDFTIEEANDALMKKTQAIFDERDNNESLNYSLPVSFQKYETFEKNGFVNEQDVQRKHSFDASECDSTPEEKLNDSKRLKKEKCLKNHNKEKKLEEAKNNERKRESIAENSKNHIPKKMKISHDLFGDSDDDIPDDKVKHRHEKGSHNKHSLASGSVKSESKEKTNVKEAKSIPLRNASNNCNVKKVCGPVTPEKMDSNEVKKG</sequence>
<evidence type="ECO:0000313" key="4">
    <source>
        <dbReference type="EMBL" id="KAJ9599786.1"/>
    </source>
</evidence>
<dbReference type="EMBL" id="JASPKZ010000504">
    <property type="protein sequence ID" value="KAJ9599786.1"/>
    <property type="molecule type" value="Genomic_DNA"/>
</dbReference>
<evidence type="ECO:0000256" key="2">
    <source>
        <dbReference type="SAM" id="MobiDB-lite"/>
    </source>
</evidence>
<dbReference type="GO" id="GO:0043138">
    <property type="term" value="F:3'-5' DNA helicase activity"/>
    <property type="evidence" value="ECO:0007669"/>
    <property type="project" value="TreeGrafter"/>
</dbReference>
<accession>A0AAD8ERK4</accession>
<reference evidence="4" key="1">
    <citation type="journal article" date="2023" name="IScience">
        <title>Live-bearing cockroach genome reveals convergent evolutionary mechanisms linked to viviparity in insects and beyond.</title>
        <authorList>
            <person name="Fouks B."/>
            <person name="Harrison M.C."/>
            <person name="Mikhailova A.A."/>
            <person name="Marchal E."/>
            <person name="English S."/>
            <person name="Carruthers M."/>
            <person name="Jennings E.C."/>
            <person name="Chiamaka E.L."/>
            <person name="Frigard R.A."/>
            <person name="Pippel M."/>
            <person name="Attardo G.M."/>
            <person name="Benoit J.B."/>
            <person name="Bornberg-Bauer E."/>
            <person name="Tobe S.S."/>
        </authorList>
    </citation>
    <scope>NUCLEOTIDE SEQUENCE</scope>
    <source>
        <strain evidence="4">Stay&amp;Tobe</strain>
    </source>
</reference>
<gene>
    <name evidence="4" type="ORF">L9F63_026364</name>
</gene>
<evidence type="ECO:0000256" key="1">
    <source>
        <dbReference type="ARBA" id="ARBA00005446"/>
    </source>
</evidence>
<feature type="compositionally biased region" description="Basic and acidic residues" evidence="2">
    <location>
        <begin position="654"/>
        <end position="664"/>
    </location>
</feature>
<proteinExistence type="inferred from homology"/>
<organism evidence="4 5">
    <name type="scientific">Diploptera punctata</name>
    <name type="common">Pacific beetle cockroach</name>
    <dbReference type="NCBI Taxonomy" id="6984"/>
    <lineage>
        <taxon>Eukaryota</taxon>
        <taxon>Metazoa</taxon>
        <taxon>Ecdysozoa</taxon>
        <taxon>Arthropoda</taxon>
        <taxon>Hexapoda</taxon>
        <taxon>Insecta</taxon>
        <taxon>Pterygota</taxon>
        <taxon>Neoptera</taxon>
        <taxon>Polyneoptera</taxon>
        <taxon>Dictyoptera</taxon>
        <taxon>Blattodea</taxon>
        <taxon>Blaberoidea</taxon>
        <taxon>Blaberidae</taxon>
        <taxon>Diplopterinae</taxon>
        <taxon>Diploptera</taxon>
    </lineage>
</organism>
<dbReference type="Gene3D" id="6.10.250.3140">
    <property type="match status" value="1"/>
</dbReference>
<feature type="compositionally biased region" description="Basic and acidic residues" evidence="2">
    <location>
        <begin position="619"/>
        <end position="631"/>
    </location>
</feature>
<feature type="domain" description="ATP-dependent DNA helicase RecQ zinc-binding" evidence="3">
    <location>
        <begin position="38"/>
        <end position="106"/>
    </location>
</feature>
<dbReference type="PANTHER" id="PTHR13710">
    <property type="entry name" value="DNA HELICASE RECQ FAMILY MEMBER"/>
    <property type="match status" value="1"/>
</dbReference>
<dbReference type="GO" id="GO:0000724">
    <property type="term" value="P:double-strand break repair via homologous recombination"/>
    <property type="evidence" value="ECO:0007669"/>
    <property type="project" value="TreeGrafter"/>
</dbReference>
<dbReference type="GO" id="GO:0005737">
    <property type="term" value="C:cytoplasm"/>
    <property type="evidence" value="ECO:0007669"/>
    <property type="project" value="TreeGrafter"/>
</dbReference>
<feature type="compositionally biased region" description="Basic and acidic residues" evidence="2">
    <location>
        <begin position="529"/>
        <end position="545"/>
    </location>
</feature>
<evidence type="ECO:0000313" key="5">
    <source>
        <dbReference type="Proteomes" id="UP001233999"/>
    </source>
</evidence>
<name>A0AAD8ERK4_DIPPU</name>
<dbReference type="InterPro" id="IPR027417">
    <property type="entry name" value="P-loop_NTPase"/>
</dbReference>
<keyword evidence="5" id="KW-1185">Reference proteome</keyword>
<protein>
    <recommendedName>
        <fullName evidence="3">ATP-dependent DNA helicase RecQ zinc-binding domain-containing protein</fullName>
    </recommendedName>
</protein>
<feature type="region of interest" description="Disordered" evidence="2">
    <location>
        <begin position="519"/>
        <end position="664"/>
    </location>
</feature>
<reference evidence="4" key="2">
    <citation type="submission" date="2023-05" db="EMBL/GenBank/DDBJ databases">
        <authorList>
            <person name="Fouks B."/>
        </authorList>
    </citation>
    <scope>NUCLEOTIDE SEQUENCE</scope>
    <source>
        <strain evidence="4">Stay&amp;Tobe</strain>
        <tissue evidence="4">Testes</tissue>
    </source>
</reference>
<dbReference type="Pfam" id="PF16124">
    <property type="entry name" value="RecQ_Zn_bind"/>
    <property type="match status" value="1"/>
</dbReference>
<dbReference type="Gene3D" id="3.40.50.300">
    <property type="entry name" value="P-loop containing nucleotide triphosphate hydrolases"/>
    <property type="match status" value="1"/>
</dbReference>
<evidence type="ECO:0000259" key="3">
    <source>
        <dbReference type="Pfam" id="PF16124"/>
    </source>
</evidence>
<dbReference type="Proteomes" id="UP001233999">
    <property type="component" value="Unassembled WGS sequence"/>
</dbReference>
<dbReference type="InterPro" id="IPR032284">
    <property type="entry name" value="RecQ_Zn-bd"/>
</dbReference>
<dbReference type="AlphaFoldDB" id="A0AAD8ERK4"/>
<comment type="similarity">
    <text evidence="1">Belongs to the helicase family. RecQ subfamily.</text>
</comment>
<dbReference type="GO" id="GO:0009378">
    <property type="term" value="F:four-way junction helicase activity"/>
    <property type="evidence" value="ECO:0007669"/>
    <property type="project" value="TreeGrafter"/>
</dbReference>
<feature type="compositionally biased region" description="Basic residues" evidence="2">
    <location>
        <begin position="599"/>
        <end position="610"/>
    </location>
</feature>
<dbReference type="SUPFAM" id="SSF52540">
    <property type="entry name" value="P-loop containing nucleoside triphosphate hydrolases"/>
    <property type="match status" value="1"/>
</dbReference>
<comment type="caution">
    <text evidence="4">The sequence shown here is derived from an EMBL/GenBank/DDBJ whole genome shotgun (WGS) entry which is preliminary data.</text>
</comment>
<feature type="compositionally biased region" description="Basic and acidic residues" evidence="2">
    <location>
        <begin position="552"/>
        <end position="567"/>
    </location>
</feature>